<dbReference type="PROSITE" id="PS50883">
    <property type="entry name" value="EAL"/>
    <property type="match status" value="1"/>
</dbReference>
<dbReference type="Proteomes" id="UP000216752">
    <property type="component" value="Chromosome"/>
</dbReference>
<reference evidence="2" key="1">
    <citation type="submission" date="2024-05" db="EMBL/GenBank/DDBJ databases">
        <title>Isolation and characterization of Sporomusa carbonis sp. nov., a carboxydotrophic hydrogenogen in the genus of Sporomusa isolated from a charcoal burning pile.</title>
        <authorList>
            <person name="Boeer T."/>
            <person name="Rosenbaum F."/>
            <person name="Eysell L."/>
            <person name="Mueller V."/>
            <person name="Daniel R."/>
            <person name="Poehlein A."/>
        </authorList>
    </citation>
    <scope>NUCLEOTIDE SEQUENCE [LARGE SCALE GENOMIC DNA]</scope>
    <source>
        <strain evidence="2">DSM 10669</strain>
    </source>
</reference>
<evidence type="ECO:0000259" key="1">
    <source>
        <dbReference type="PROSITE" id="PS50883"/>
    </source>
</evidence>
<gene>
    <name evidence="2" type="ORF">SPSIL_012590</name>
</gene>
<evidence type="ECO:0000313" key="2">
    <source>
        <dbReference type="EMBL" id="XFO65150.1"/>
    </source>
</evidence>
<evidence type="ECO:0000313" key="3">
    <source>
        <dbReference type="Proteomes" id="UP000216752"/>
    </source>
</evidence>
<name>A0ABZ3IHL9_9FIRM</name>
<accession>A0ABZ3IHL9</accession>
<proteinExistence type="predicted"/>
<sequence length="50" mass="6144">MILQEIHSSYVERKEQLEYLRSYKCDQFQGYLVSKPVPQEEIMKFFLRQS</sequence>
<protein>
    <recommendedName>
        <fullName evidence="1">EAL domain-containing protein</fullName>
    </recommendedName>
</protein>
<feature type="domain" description="EAL" evidence="1">
    <location>
        <begin position="1"/>
        <end position="50"/>
    </location>
</feature>
<dbReference type="InterPro" id="IPR001633">
    <property type="entry name" value="EAL_dom"/>
</dbReference>
<dbReference type="InterPro" id="IPR035919">
    <property type="entry name" value="EAL_sf"/>
</dbReference>
<dbReference type="EMBL" id="CP155573">
    <property type="protein sequence ID" value="XFO65150.1"/>
    <property type="molecule type" value="Genomic_DNA"/>
</dbReference>
<dbReference type="SUPFAM" id="SSF141868">
    <property type="entry name" value="EAL domain-like"/>
    <property type="match status" value="1"/>
</dbReference>
<dbReference type="Gene3D" id="3.20.20.450">
    <property type="entry name" value="EAL domain"/>
    <property type="match status" value="1"/>
</dbReference>
<keyword evidence="3" id="KW-1185">Reference proteome</keyword>
<organism evidence="2 3">
    <name type="scientific">Sporomusa silvacetica DSM 10669</name>
    <dbReference type="NCBI Taxonomy" id="1123289"/>
    <lineage>
        <taxon>Bacteria</taxon>
        <taxon>Bacillati</taxon>
        <taxon>Bacillota</taxon>
        <taxon>Negativicutes</taxon>
        <taxon>Selenomonadales</taxon>
        <taxon>Sporomusaceae</taxon>
        <taxon>Sporomusa</taxon>
    </lineage>
</organism>